<dbReference type="PROSITE" id="PS51105">
    <property type="entry name" value="PTS_EIIC_TYPE_3"/>
    <property type="match status" value="1"/>
</dbReference>
<feature type="domain" description="PTS EIIC type-3" evidence="10">
    <location>
        <begin position="9"/>
        <end position="419"/>
    </location>
</feature>
<dbReference type="GO" id="GO:0005886">
    <property type="term" value="C:plasma membrane"/>
    <property type="evidence" value="ECO:0007669"/>
    <property type="project" value="UniProtKB-SubCell"/>
</dbReference>
<dbReference type="Pfam" id="PF02378">
    <property type="entry name" value="PTS_EIIC"/>
    <property type="match status" value="1"/>
</dbReference>
<proteinExistence type="predicted"/>
<keyword evidence="3 8" id="KW-1003">Cell membrane</keyword>
<evidence type="ECO:0000256" key="6">
    <source>
        <dbReference type="ARBA" id="ARBA00022989"/>
    </source>
</evidence>
<protein>
    <recommendedName>
        <fullName evidence="8">Permease IIC component</fullName>
    </recommendedName>
</protein>
<keyword evidence="12" id="KW-1185">Reference proteome</keyword>
<organism evidence="11 12">
    <name type="scientific">Ileibacterium valens</name>
    <dbReference type="NCBI Taxonomy" id="1862668"/>
    <lineage>
        <taxon>Bacteria</taxon>
        <taxon>Bacillati</taxon>
        <taxon>Bacillota</taxon>
        <taxon>Erysipelotrichia</taxon>
        <taxon>Erysipelotrichales</taxon>
        <taxon>Erysipelotrichaceae</taxon>
        <taxon>Ileibacterium</taxon>
    </lineage>
</organism>
<dbReference type="InterPro" id="IPR004796">
    <property type="entry name" value="PTS_IIC_cello"/>
</dbReference>
<evidence type="ECO:0000256" key="5">
    <source>
        <dbReference type="ARBA" id="ARBA00022692"/>
    </source>
</evidence>
<feature type="transmembrane region" description="Helical" evidence="9">
    <location>
        <begin position="32"/>
        <end position="58"/>
    </location>
</feature>
<dbReference type="InterPro" id="IPR004501">
    <property type="entry name" value="PTS_EIIC_3"/>
</dbReference>
<evidence type="ECO:0000256" key="3">
    <source>
        <dbReference type="ARBA" id="ARBA00022475"/>
    </source>
</evidence>
<dbReference type="PANTHER" id="PTHR33989:SF10">
    <property type="entry name" value="PERMEASE IIC COMPONENT"/>
    <property type="match status" value="1"/>
</dbReference>
<dbReference type="GO" id="GO:0009401">
    <property type="term" value="P:phosphoenolpyruvate-dependent sugar phosphotransferase system"/>
    <property type="evidence" value="ECO:0007669"/>
    <property type="project" value="InterPro"/>
</dbReference>
<dbReference type="AlphaFoldDB" id="A0A1U7NGJ7"/>
<sequence length="446" mass="48017">MQSTNDSAFIQKFADFAAKLGNQMYLKTLRDAFATIMPLYILAGIAVLLNNTVFTWIFSGDMLANVQYWGNLLINGTLNISGLLIAAVIGYCLAINREYDNPLSSAVVAMASLVIMMPATVELTSVNEVTDQFSDILPFSNLGTGAMFAGIIVGLIFTELYIRLSSVKALKINLGGQVPPAVSKSFNVLIPVMITLGIAALVSTIFAVAFGTDLITLITTFIQEPLRHVGTSIWGVIILYTLGNLLWLFGIHQSVIYSSILEPLLIININENIAAYAAGQTIPNIINVSQVTSFGLLGGSGSTLCLLIATFIVGRNAATRNVAKLSIAPGLFNINEPVLFGYPIVYNISMAIPFLVVPVMGIVISYLATTMGLMNPCVSLVPWTTPVLLSGFLATGMDWRAVIVQLIVLVLGILIYMPFVKINDAVLAKQAVEDDDDDDDDVFNLD</sequence>
<dbReference type="OrthoDB" id="1550290at2"/>
<dbReference type="Proteomes" id="UP000186341">
    <property type="component" value="Unassembled WGS sequence"/>
</dbReference>
<dbReference type="PANTHER" id="PTHR33989">
    <property type="match status" value="1"/>
</dbReference>
<feature type="transmembrane region" description="Helical" evidence="9">
    <location>
        <begin position="403"/>
        <end position="420"/>
    </location>
</feature>
<evidence type="ECO:0000313" key="12">
    <source>
        <dbReference type="Proteomes" id="UP000186341"/>
    </source>
</evidence>
<evidence type="ECO:0000256" key="2">
    <source>
        <dbReference type="ARBA" id="ARBA00022448"/>
    </source>
</evidence>
<comment type="function">
    <text evidence="8">The phosphoenolpyruvate-dependent sugar phosphotransferase system (PTS), a major carbohydrate active -transport system, catalyzes the phosphorylation of incoming sugar substrates concomitant with their translocation across the cell membrane.</text>
</comment>
<comment type="caution">
    <text evidence="11">The sequence shown here is derived from an EMBL/GenBank/DDBJ whole genome shotgun (WGS) entry which is preliminary data.</text>
</comment>
<dbReference type="NCBIfam" id="TIGR00410">
    <property type="entry name" value="lacE"/>
    <property type="match status" value="1"/>
</dbReference>
<keyword evidence="7 8" id="KW-0472">Membrane</keyword>
<feature type="transmembrane region" description="Helical" evidence="9">
    <location>
        <begin position="78"/>
        <end position="96"/>
    </location>
</feature>
<keyword evidence="2 8" id="KW-0813">Transport</keyword>
<evidence type="ECO:0000256" key="1">
    <source>
        <dbReference type="ARBA" id="ARBA00004651"/>
    </source>
</evidence>
<evidence type="ECO:0000256" key="8">
    <source>
        <dbReference type="PIRNR" id="PIRNR006351"/>
    </source>
</evidence>
<accession>A0A1U7NGJ7</accession>
<name>A0A1U7NGJ7_9FIRM</name>
<feature type="transmembrane region" description="Helical" evidence="9">
    <location>
        <begin position="344"/>
        <end position="368"/>
    </location>
</feature>
<dbReference type="EMBL" id="MPJW01000114">
    <property type="protein sequence ID" value="OLU40230.1"/>
    <property type="molecule type" value="Genomic_DNA"/>
</dbReference>
<keyword evidence="4 8" id="KW-0762">Sugar transport</keyword>
<evidence type="ECO:0000256" key="9">
    <source>
        <dbReference type="SAM" id="Phobius"/>
    </source>
</evidence>
<feature type="transmembrane region" description="Helical" evidence="9">
    <location>
        <begin position="231"/>
        <end position="251"/>
    </location>
</feature>
<dbReference type="InterPro" id="IPR051088">
    <property type="entry name" value="PTS_Sugar-EIIC/EIIB"/>
</dbReference>
<gene>
    <name evidence="11" type="ORF">BO222_05435</name>
</gene>
<dbReference type="PIRSF" id="PIRSF006351">
    <property type="entry name" value="PTS_EIIC-Cellobiose"/>
    <property type="match status" value="1"/>
</dbReference>
<dbReference type="GO" id="GO:0008982">
    <property type="term" value="F:protein-N(PI)-phosphohistidine-sugar phosphotransferase activity"/>
    <property type="evidence" value="ECO:0007669"/>
    <property type="project" value="UniProtKB-UniRule"/>
</dbReference>
<keyword evidence="5 9" id="KW-0812">Transmembrane</keyword>
<evidence type="ECO:0000313" key="11">
    <source>
        <dbReference type="EMBL" id="OLU40230.1"/>
    </source>
</evidence>
<feature type="transmembrane region" description="Helical" evidence="9">
    <location>
        <begin position="294"/>
        <end position="314"/>
    </location>
</feature>
<feature type="transmembrane region" description="Helical" evidence="9">
    <location>
        <begin position="188"/>
        <end position="211"/>
    </location>
</feature>
<dbReference type="RefSeq" id="WP_075819099.1">
    <property type="nucleotide sequence ID" value="NZ_CAPNHH010000148.1"/>
</dbReference>
<dbReference type="InterPro" id="IPR003352">
    <property type="entry name" value="PTS_EIIC"/>
</dbReference>
<evidence type="ECO:0000256" key="7">
    <source>
        <dbReference type="ARBA" id="ARBA00023136"/>
    </source>
</evidence>
<evidence type="ECO:0000259" key="10">
    <source>
        <dbReference type="PROSITE" id="PS51105"/>
    </source>
</evidence>
<evidence type="ECO:0000256" key="4">
    <source>
        <dbReference type="ARBA" id="ARBA00022597"/>
    </source>
</evidence>
<comment type="subcellular location">
    <subcellularLocation>
        <location evidence="1">Cell membrane</location>
        <topology evidence="1">Multi-pass membrane protein</topology>
    </subcellularLocation>
</comment>
<reference evidence="11 12" key="1">
    <citation type="submission" date="2016-11" db="EMBL/GenBank/DDBJ databases">
        <title>Description of two novel members of the family Erysipelotrichaceae: Ileibacterium lipovorans gen. nov., sp. nov. and Dubosiella newyorkensis, gen. nov., sp. nov.</title>
        <authorList>
            <person name="Cox L.M."/>
            <person name="Sohn J."/>
            <person name="Tyrrell K.L."/>
            <person name="Citron D.M."/>
            <person name="Lawson P.A."/>
            <person name="Patel N.B."/>
            <person name="Iizumi T."/>
            <person name="Perez-Perez G.I."/>
            <person name="Goldstein E.J."/>
            <person name="Blaser M.J."/>
        </authorList>
    </citation>
    <scope>NUCLEOTIDE SEQUENCE [LARGE SCALE GENOMIC DNA]</scope>
    <source>
        <strain evidence="11 12">NYU-BL-A3</strain>
    </source>
</reference>
<feature type="transmembrane region" description="Helical" evidence="9">
    <location>
        <begin position="141"/>
        <end position="162"/>
    </location>
</feature>
<keyword evidence="6 9" id="KW-1133">Transmembrane helix</keyword>
<dbReference type="GeneID" id="82202655"/>
<dbReference type="GO" id="GO:1901264">
    <property type="term" value="P:carbohydrate derivative transport"/>
    <property type="evidence" value="ECO:0007669"/>
    <property type="project" value="TreeGrafter"/>
</dbReference>
<feature type="transmembrane region" description="Helical" evidence="9">
    <location>
        <begin position="103"/>
        <end position="121"/>
    </location>
</feature>